<dbReference type="GO" id="GO:0008714">
    <property type="term" value="F:AMP nucleosidase activity"/>
    <property type="evidence" value="ECO:0007669"/>
    <property type="project" value="UniProtKB-EC"/>
</dbReference>
<dbReference type="EC" id="3.2.2.n1" evidence="3"/>
<comment type="catalytic activity">
    <reaction evidence="1">
        <text>AMP + H2O = D-ribose 5-phosphate + adenine</text>
        <dbReference type="Rhea" id="RHEA:20129"/>
        <dbReference type="ChEBI" id="CHEBI:15377"/>
        <dbReference type="ChEBI" id="CHEBI:16708"/>
        <dbReference type="ChEBI" id="CHEBI:78346"/>
        <dbReference type="ChEBI" id="CHEBI:456215"/>
        <dbReference type="EC" id="3.2.2.4"/>
    </reaction>
</comment>
<comment type="similarity">
    <text evidence="2 3">Belongs to the LOG family.</text>
</comment>
<dbReference type="EMBL" id="CYHE01000008">
    <property type="protein sequence ID" value="CUA97864.1"/>
    <property type="molecule type" value="Genomic_DNA"/>
</dbReference>
<sequence>MKSICVFCGSNFGTDPAFEQAARETGRVIAEAGKTLVYGGAAVGLMGAVADGALAAGGKVIGILPEVLKAKEMEHKGLSELHIVRSMHERKAMFAELSDGFITLPGGTGTMEEIFEVWTWGQLGYHSKPFGLLNTAHFYDALLTFLDEQVSKGFVRAEMRSMLLVSEDPAHLIAGFETYVPPVISKWIKKQDT</sequence>
<evidence type="ECO:0000256" key="1">
    <source>
        <dbReference type="ARBA" id="ARBA00000274"/>
    </source>
</evidence>
<dbReference type="RefSeq" id="WP_055456149.1">
    <property type="nucleotide sequence ID" value="NZ_CYHE01000008.1"/>
</dbReference>
<evidence type="ECO:0000256" key="2">
    <source>
        <dbReference type="ARBA" id="ARBA00006763"/>
    </source>
</evidence>
<dbReference type="Gene3D" id="3.40.50.450">
    <property type="match status" value="1"/>
</dbReference>
<gene>
    <name evidence="4" type="ORF">Ga0061067_108118</name>
</gene>
<dbReference type="GO" id="GO:0005829">
    <property type="term" value="C:cytosol"/>
    <property type="evidence" value="ECO:0007669"/>
    <property type="project" value="TreeGrafter"/>
</dbReference>
<accession>A0A0K6I3Y5</accession>
<dbReference type="OrthoDB" id="9801098at2"/>
<keyword evidence="3" id="KW-0378">Hydrolase</keyword>
<reference evidence="5" key="1">
    <citation type="submission" date="2015-08" db="EMBL/GenBank/DDBJ databases">
        <authorList>
            <person name="Varghese N."/>
        </authorList>
    </citation>
    <scope>NUCLEOTIDE SEQUENCE [LARGE SCALE GENOMIC DNA]</scope>
    <source>
        <strain evidence="5">DSM 23407</strain>
    </source>
</reference>
<dbReference type="InterPro" id="IPR005269">
    <property type="entry name" value="LOG"/>
</dbReference>
<dbReference type="AlphaFoldDB" id="A0A0K6I3Y5"/>
<organism evidence="4 5">
    <name type="scientific">Pannonibacter indicus</name>
    <dbReference type="NCBI Taxonomy" id="466044"/>
    <lineage>
        <taxon>Bacteria</taxon>
        <taxon>Pseudomonadati</taxon>
        <taxon>Pseudomonadota</taxon>
        <taxon>Alphaproteobacteria</taxon>
        <taxon>Hyphomicrobiales</taxon>
        <taxon>Stappiaceae</taxon>
        <taxon>Pannonibacter</taxon>
    </lineage>
</organism>
<name>A0A0K6I3Y5_9HYPH</name>
<protein>
    <recommendedName>
        <fullName evidence="3">Cytokinin riboside 5'-monophosphate phosphoribohydrolase</fullName>
        <ecNumber evidence="3">3.2.2.n1</ecNumber>
    </recommendedName>
</protein>
<keyword evidence="5" id="KW-1185">Reference proteome</keyword>
<evidence type="ECO:0000256" key="3">
    <source>
        <dbReference type="RuleBase" id="RU363015"/>
    </source>
</evidence>
<dbReference type="Proteomes" id="UP000183900">
    <property type="component" value="Unassembled WGS sequence"/>
</dbReference>
<evidence type="ECO:0000313" key="5">
    <source>
        <dbReference type="Proteomes" id="UP000183900"/>
    </source>
</evidence>
<evidence type="ECO:0000313" key="4">
    <source>
        <dbReference type="EMBL" id="CUA97864.1"/>
    </source>
</evidence>
<keyword evidence="3" id="KW-0203">Cytokinin biosynthesis</keyword>
<dbReference type="PANTHER" id="PTHR31223:SF70">
    <property type="entry name" value="LOG FAMILY PROTEIN YJL055W"/>
    <property type="match status" value="1"/>
</dbReference>
<dbReference type="Pfam" id="PF03641">
    <property type="entry name" value="Lysine_decarbox"/>
    <property type="match status" value="1"/>
</dbReference>
<dbReference type="GO" id="GO:0009691">
    <property type="term" value="P:cytokinin biosynthetic process"/>
    <property type="evidence" value="ECO:0007669"/>
    <property type="project" value="UniProtKB-UniRule"/>
</dbReference>
<proteinExistence type="inferred from homology"/>
<dbReference type="PANTHER" id="PTHR31223">
    <property type="entry name" value="LOG FAMILY PROTEIN YJL055W"/>
    <property type="match status" value="1"/>
</dbReference>
<dbReference type="NCBIfam" id="TIGR00730">
    <property type="entry name" value="Rossman fold protein, TIGR00730 family"/>
    <property type="match status" value="1"/>
</dbReference>
<dbReference type="InterPro" id="IPR031100">
    <property type="entry name" value="LOG_fam"/>
</dbReference>
<dbReference type="SUPFAM" id="SSF102405">
    <property type="entry name" value="MCP/YpsA-like"/>
    <property type="match status" value="1"/>
</dbReference>